<dbReference type="GO" id="GO:0061522">
    <property type="term" value="F:1,4-dihydroxy-2-naphthoyl-CoA thioesterase activity"/>
    <property type="evidence" value="ECO:0007669"/>
    <property type="project" value="TreeGrafter"/>
</dbReference>
<dbReference type="Gene3D" id="3.10.129.10">
    <property type="entry name" value="Hotdog Thioesterase"/>
    <property type="match status" value="1"/>
</dbReference>
<protein>
    <submittedName>
        <fullName evidence="4">Esterase</fullName>
    </submittedName>
</protein>
<evidence type="ECO:0000313" key="5">
    <source>
        <dbReference type="Proteomes" id="UP000239866"/>
    </source>
</evidence>
<dbReference type="RefSeq" id="WP_106760906.1">
    <property type="nucleotide sequence ID" value="NZ_PXNP01000009.1"/>
</dbReference>
<dbReference type="GO" id="GO:0005829">
    <property type="term" value="C:cytosol"/>
    <property type="evidence" value="ECO:0007669"/>
    <property type="project" value="TreeGrafter"/>
</dbReference>
<evidence type="ECO:0000256" key="1">
    <source>
        <dbReference type="ARBA" id="ARBA00008324"/>
    </source>
</evidence>
<comment type="similarity">
    <text evidence="1">Belongs to the thioesterase PaaI family.</text>
</comment>
<proteinExistence type="inferred from homology"/>
<name>A0A2T1KUC7_9GAMM</name>
<dbReference type="Proteomes" id="UP000239866">
    <property type="component" value="Unassembled WGS sequence"/>
</dbReference>
<gene>
    <name evidence="4" type="ORF">C7H09_01595</name>
</gene>
<dbReference type="CDD" id="cd03443">
    <property type="entry name" value="PaaI_thioesterase"/>
    <property type="match status" value="1"/>
</dbReference>
<evidence type="ECO:0000259" key="3">
    <source>
        <dbReference type="Pfam" id="PF03061"/>
    </source>
</evidence>
<dbReference type="InterPro" id="IPR029069">
    <property type="entry name" value="HotDog_dom_sf"/>
</dbReference>
<keyword evidence="5" id="KW-1185">Reference proteome</keyword>
<dbReference type="InterPro" id="IPR003736">
    <property type="entry name" value="PAAI_dom"/>
</dbReference>
<evidence type="ECO:0000313" key="4">
    <source>
        <dbReference type="EMBL" id="PSF13333.1"/>
    </source>
</evidence>
<dbReference type="OrthoDB" id="9798208at2"/>
<dbReference type="InterPro" id="IPR006683">
    <property type="entry name" value="Thioestr_dom"/>
</dbReference>
<dbReference type="PANTHER" id="PTHR43240:SF5">
    <property type="entry name" value="1,4-DIHYDROXY-2-NAPHTHOYL-COA THIOESTERASE 1"/>
    <property type="match status" value="1"/>
</dbReference>
<reference evidence="4 5" key="1">
    <citation type="submission" date="2018-03" db="EMBL/GenBank/DDBJ databases">
        <title>Marinobacter brunus sp. nov., a marine bacterium of Gamma-proteobacteria isolated from the surface seawater of the South China Sea.</title>
        <authorList>
            <person name="Cheng H."/>
            <person name="Wu Y.-H."/>
            <person name="Xamxidin M."/>
            <person name="Xu X.-W."/>
        </authorList>
    </citation>
    <scope>NUCLEOTIDE SEQUENCE [LARGE SCALE GENOMIC DNA]</scope>
    <source>
        <strain evidence="4 5">NH169-3</strain>
    </source>
</reference>
<dbReference type="Pfam" id="PF03061">
    <property type="entry name" value="4HBT"/>
    <property type="match status" value="1"/>
</dbReference>
<feature type="domain" description="Thioesterase" evidence="3">
    <location>
        <begin position="51"/>
        <end position="129"/>
    </location>
</feature>
<dbReference type="SUPFAM" id="SSF54637">
    <property type="entry name" value="Thioesterase/thiol ester dehydrase-isomerase"/>
    <property type="match status" value="1"/>
</dbReference>
<dbReference type="PANTHER" id="PTHR43240">
    <property type="entry name" value="1,4-DIHYDROXY-2-NAPHTHOYL-COA THIOESTERASE 1"/>
    <property type="match status" value="1"/>
</dbReference>
<dbReference type="AlphaFoldDB" id="A0A2T1KUC7"/>
<keyword evidence="2" id="KW-0378">Hydrolase</keyword>
<sequence length="141" mass="15395">MSIWTVTPSLEAMAESSKNTAVSHMGIEYLEIGDDFVRGRMPVDHRTKQPFGILHGGSSVVLAETLGSMAANCCLREPGTMAVGLDINANHIRPVSGGWVYGTARPQHLGSTTQVWEIRLENEQGKLTCISRLTMAVTKRR</sequence>
<organism evidence="4 5">
    <name type="scientific">Marinobacter fuscus</name>
    <dbReference type="NCBI Taxonomy" id="2109942"/>
    <lineage>
        <taxon>Bacteria</taxon>
        <taxon>Pseudomonadati</taxon>
        <taxon>Pseudomonadota</taxon>
        <taxon>Gammaproteobacteria</taxon>
        <taxon>Pseudomonadales</taxon>
        <taxon>Marinobacteraceae</taxon>
        <taxon>Marinobacter</taxon>
    </lineage>
</organism>
<dbReference type="EMBL" id="PXNP01000009">
    <property type="protein sequence ID" value="PSF13333.1"/>
    <property type="molecule type" value="Genomic_DNA"/>
</dbReference>
<dbReference type="NCBIfam" id="TIGR00369">
    <property type="entry name" value="unchar_dom_1"/>
    <property type="match status" value="1"/>
</dbReference>
<accession>A0A2T1KUC7</accession>
<evidence type="ECO:0000256" key="2">
    <source>
        <dbReference type="ARBA" id="ARBA00022801"/>
    </source>
</evidence>
<comment type="caution">
    <text evidence="4">The sequence shown here is derived from an EMBL/GenBank/DDBJ whole genome shotgun (WGS) entry which is preliminary data.</text>
</comment>